<organism evidence="1 2">
    <name type="scientific">Aquimarina algiphila</name>
    <dbReference type="NCBI Taxonomy" id="2047982"/>
    <lineage>
        <taxon>Bacteria</taxon>
        <taxon>Pseudomonadati</taxon>
        <taxon>Bacteroidota</taxon>
        <taxon>Flavobacteriia</taxon>
        <taxon>Flavobacteriales</taxon>
        <taxon>Flavobacteriaceae</taxon>
        <taxon>Aquimarina</taxon>
    </lineage>
</organism>
<dbReference type="PANTHER" id="PTHR32305">
    <property type="match status" value="1"/>
</dbReference>
<proteinExistence type="predicted"/>
<dbReference type="Proteomes" id="UP000318833">
    <property type="component" value="Unassembled WGS sequence"/>
</dbReference>
<reference evidence="1 2" key="1">
    <citation type="submission" date="2019-07" db="EMBL/GenBank/DDBJ databases">
        <title>The draft genome sequence of Aquimarina algiphila M91.</title>
        <authorList>
            <person name="Meng X."/>
        </authorList>
    </citation>
    <scope>NUCLEOTIDE SEQUENCE [LARGE SCALE GENOMIC DNA]</scope>
    <source>
        <strain evidence="1 2">M91</strain>
    </source>
</reference>
<accession>A0A554VDB6</accession>
<evidence type="ECO:0008006" key="3">
    <source>
        <dbReference type="Google" id="ProtNLM"/>
    </source>
</evidence>
<dbReference type="InterPro" id="IPR022385">
    <property type="entry name" value="Rhs_assc_core"/>
</dbReference>
<dbReference type="OrthoDB" id="1367325at2"/>
<dbReference type="PANTHER" id="PTHR32305:SF15">
    <property type="entry name" value="PROTEIN RHSA-RELATED"/>
    <property type="match status" value="1"/>
</dbReference>
<dbReference type="InterPro" id="IPR050708">
    <property type="entry name" value="T6SS_VgrG/RHS"/>
</dbReference>
<keyword evidence="2" id="KW-1185">Reference proteome</keyword>
<protein>
    <recommendedName>
        <fullName evidence="3">RHS repeat-associated core domain-containing protein</fullName>
    </recommendedName>
</protein>
<name>A0A554VDB6_9FLAO</name>
<dbReference type="Gene3D" id="2.180.10.10">
    <property type="entry name" value="RHS repeat-associated core"/>
    <property type="match status" value="3"/>
</dbReference>
<dbReference type="NCBIfam" id="TIGR03696">
    <property type="entry name" value="Rhs_assc_core"/>
    <property type="match status" value="1"/>
</dbReference>
<comment type="caution">
    <text evidence="1">The sequence shown here is derived from an EMBL/GenBank/DDBJ whole genome shotgun (WGS) entry which is preliminary data.</text>
</comment>
<sequence>MIAEATPIRESILINTLNQYNFLQPATLNAIINKDRPSFSTNLIQSILLNKQSVTEPVHQLLLTKNYPQSFYENVFKNGASYPTDNVLIAMINSSTPRFAENIVQNTLTASSYAHSPSIMSLIANKYNNNFVIVINTHNQGKDPNWKAYCGSPSTSNTLSIQNMTEYEYWDANERGKTTSEGFKKLMNLTDDSINLKYEPSWQLYKTKSYSPQLVSAFTEQEYFYYYDLKNKYLRRQQYADDTKYTELNNQILIDAYQGLEGDVIFLDHGVDGNQHLNLREFLPAGLERSHELNLLNVAYQERTTSKNVSDQHPIARSTYFNYGRDWNTLPSNPIEVRTFNDSALCVIDTTVIEQPNIECIGIYKIDFFDYNTVPSDWGVYIDPVNQKHWICPLDKDTTGTGLILIYENPLNGLPGNVGNKISTIGALGQTLHLRNVTTQIDTLIAEDYYQNKDDIPFASAFGIMEFYIGGVNQIGVHQYEVGYPYDVLTTKTILERNRFTQVQLEENERGLQTRYHYNHFKLFAYQNIACYNGSFSAIESYNIGVPTAVTVGVNRPDSLRTNYEYYPDYSVKRIIDPNGINLSYAYDELGRLKKSYRNGELLSINKYSTWKNDTNLSFNGRTLQNYVETFQHKDRGFFPKALQSRKYIDPLGRDYHTMSREVVNVGASDASLAVVTHTGEIVYNNWNRAEETYKPFAQNGIFIPRLHNTVSALDLPVLAAYENDQKGRITHEAKFGENINNSTRNVKYRYRMANYVCGGCDLDLNAQESNLIMGTNTNNVRFKIVEVEDEDGKKSEEYFNALGQKVATKQFITATQTAITLFVYDSYGNLTKVINPKKQESNYDYNMLGWMYQKQTVDGGITKYMYNESGQVVLEQDERARKQRSCEPVEVTRQVNGAPTLVNEFIDQPYYRSYKYDLFGRLTSQDRVNYESISSSISQQLPLLYTNTTRKVRTTNIPGVTQSTGVDLFHNGTLYYLDLDANFSPINAFVYLFTNNSTYSWKGSTHLFSIGYSGTAELTSHNNYSDLAINSSLSIQPEKKLYYGRNLNYQNNSITNNNIHTTTGTILATARANMRGNLSHTITYSNAACGNTALPIQFSFMGYNSEGNLAWQMHQFNANGINDTTKGIVTRIDYPKYDLNNNLLVENIDVNNDLQIDMQYGYTYDIRNRLKEVRVSLDNDPSTGQLLASYDYNDATGLVIKTDYHKDCTAGANSIIDNIVYTYDVRDRLTNINSSYFNYSMFYDTNMPTTTKGLLNTTGNYNGNINAVQATYSLTSLGGYGTTGTGFNQPSTYAYNYDGINRLTVANAFWDEEQSPLIASVNDAKYGDVNYQFDKIGNITNLKRYISHNNTNEWNYKYLAGSNKLNKVDAISASTADRHYTYDASGNLLTDDFRKVNQTRYGRANLPYDLLLEQDETEKSAQYLYDASDARIFKGLYDLAATGAAQIGLAQNAEYYLRDAAGNTVGILNLNTHEWTWYVFGRERFAKIKPEADQQPQFFTADIGQRNTGITAGSTEKDQFVQELTVTLQEVENTNNQVAMSHLTLNDETERWVSEINLRNFSDYRINNEITITGDKQLIRMDNRLISTGVLTGGRLSYADGTITLPDGVITRTSVDAIAITTGNVLTPDPNLTIIPDGDPVITYTANHSNEFISTISYFNFDHLGNTRLVYTPLNERCDPNGDPIFESTDLEYAADFYPYGKPLREYEPGAEKYVTTHHERDTETGLDYRGARYYDADIARFLSLDPAAIEYPSLSDYNYVAGNPLIFVDPDGKRVDVVTKRWYRKNKKLIQKKGFRGLFRRTVHKDISVTLSNVKLFNYNSKFFEQKRYRDHLKKNVEKSLSYYNRKNVPSRNGKRTVTTSLKIEGKIEWVESLDEVNASGENSDQLIVKATIETVDKLNKNAAAVTVRMGSNMMVLGGIDPDIIAHEFGHQGGAAHIQGGIMGKPREKEANFKNLWTFFQGKRNLPFNNEAVFNRMKNKPSNEK</sequence>
<evidence type="ECO:0000313" key="1">
    <source>
        <dbReference type="EMBL" id="TSE04795.1"/>
    </source>
</evidence>
<evidence type="ECO:0000313" key="2">
    <source>
        <dbReference type="Proteomes" id="UP000318833"/>
    </source>
</evidence>
<gene>
    <name evidence="1" type="ORF">FOF46_25155</name>
</gene>
<dbReference type="EMBL" id="VLNR01000072">
    <property type="protein sequence ID" value="TSE04795.1"/>
    <property type="molecule type" value="Genomic_DNA"/>
</dbReference>